<dbReference type="PROSITE" id="PS51194">
    <property type="entry name" value="HELICASE_CTER"/>
    <property type="match status" value="1"/>
</dbReference>
<dbReference type="Gene3D" id="3.40.50.10810">
    <property type="entry name" value="Tandem AAA-ATPase domain"/>
    <property type="match status" value="1"/>
</dbReference>
<keyword evidence="5" id="KW-0067">ATP-binding</keyword>
<organism evidence="5 6">
    <name type="scientific">Allorhodopirellula heiligendammensis</name>
    <dbReference type="NCBI Taxonomy" id="2714739"/>
    <lineage>
        <taxon>Bacteria</taxon>
        <taxon>Pseudomonadati</taxon>
        <taxon>Planctomycetota</taxon>
        <taxon>Planctomycetia</taxon>
        <taxon>Pirellulales</taxon>
        <taxon>Pirellulaceae</taxon>
        <taxon>Allorhodopirellula</taxon>
    </lineage>
</organism>
<feature type="domain" description="Helicase ATP-binding" evidence="3">
    <location>
        <begin position="299"/>
        <end position="460"/>
    </location>
</feature>
<dbReference type="SMART" id="SM00487">
    <property type="entry name" value="DEXDc"/>
    <property type="match status" value="1"/>
</dbReference>
<dbReference type="Gene3D" id="3.40.50.300">
    <property type="entry name" value="P-loop containing nucleotide triphosphate hydrolases"/>
    <property type="match status" value="1"/>
</dbReference>
<dbReference type="PROSITE" id="PS51192">
    <property type="entry name" value="HELICASE_ATP_BIND_1"/>
    <property type="match status" value="1"/>
</dbReference>
<comment type="caution">
    <text evidence="5">The sequence shown here is derived from an EMBL/GenBank/DDBJ whole genome shotgun (WGS) entry which is preliminary data.</text>
</comment>
<dbReference type="EMBL" id="SJPU01000012">
    <property type="protein sequence ID" value="TWU06545.1"/>
    <property type="molecule type" value="Genomic_DNA"/>
</dbReference>
<protein>
    <submittedName>
        <fullName evidence="5">ATP-dependent helicase HepA</fullName>
    </submittedName>
</protein>
<dbReference type="InterPro" id="IPR014001">
    <property type="entry name" value="Helicase_ATP-bd"/>
</dbReference>
<evidence type="ECO:0000259" key="4">
    <source>
        <dbReference type="PROSITE" id="PS51194"/>
    </source>
</evidence>
<keyword evidence="5" id="KW-0347">Helicase</keyword>
<dbReference type="GO" id="GO:0016787">
    <property type="term" value="F:hydrolase activity"/>
    <property type="evidence" value="ECO:0007669"/>
    <property type="project" value="UniProtKB-KW"/>
</dbReference>
<dbReference type="Pfam" id="PF00176">
    <property type="entry name" value="SNF2-rel_dom"/>
    <property type="match status" value="1"/>
</dbReference>
<name>A0A5C6B2K2_9BACT</name>
<dbReference type="InterPro" id="IPR001650">
    <property type="entry name" value="Helicase_C-like"/>
</dbReference>
<dbReference type="CDD" id="cd10311">
    <property type="entry name" value="PLDc_N_DEXD_c"/>
    <property type="match status" value="1"/>
</dbReference>
<evidence type="ECO:0000256" key="2">
    <source>
        <dbReference type="SAM" id="Coils"/>
    </source>
</evidence>
<dbReference type="SUPFAM" id="SSF52540">
    <property type="entry name" value="P-loop containing nucleoside triphosphate hydrolases"/>
    <property type="match status" value="1"/>
</dbReference>
<dbReference type="GO" id="GO:0004386">
    <property type="term" value="F:helicase activity"/>
    <property type="evidence" value="ECO:0007669"/>
    <property type="project" value="UniProtKB-KW"/>
</dbReference>
<evidence type="ECO:0000259" key="3">
    <source>
        <dbReference type="PROSITE" id="PS51192"/>
    </source>
</evidence>
<sequence>MLLALPGQTGNAMFRVRRKFAAMELIDNINTLLGDDLRRTIRPGAKLRIAASCFSIYAFEALRAELEKVDSLQFIFTSPTFLPHDVTDSGKKVAREYYIPKAERERSVHGTEFEIQLKNKLTQRAIAKECAEWMRRKAQFRSNRTKAPMQQFACVSGGGASRKLAEQAGDVNATDAVYMPLHGFTAVDLGYQKGDAVSNFVNKGEEASFTQTFIGLFDQIWDDSERIEEVTDRLCAHIASIYQENAPERIYFQMLYNIFNEFLEDVSGDTLPNDMTGYLDTLVWKKLFNFQHDAATGIINKLETFNGCILADSVGLGKTFTALAVIKYYELRNRSVLVLCPKKLSDNWLTFNRNVKTNLFARDRFNYDVLCHTDLGRTRGESFGTRLDQVNWGNYDLVVIDESHNFRNAEAFAEKETRYEKLMNAVIRAGVQTKVLMLSATPVNNRFNDLKNQLALAYEGDTDAINRKLDTSRDIGEIFRRAQQAFNAWTKLPADQRTSDAILKSLDFDFFKLLDSVTIARSRRHIQTFYDTAEVGTFPTRLPPQSYRCPLTHRGDVPNLNEIYNSLSSLSLAVYAPVAYIHPSRLAFYAAQYDVDTPTGNKFRQIDRERSLQNLMTVNLLKRLESSIEAFRITLSKLQRNHRGLLAKIDEFQRTGKSMQVADAGARYGIGEYDEDEVLDPDAVTTGKVQIRLEDMDLPSWQADLQHDLDVIDKLLREMQKVTPKEDAKLQHLLGYLKEKFASPINPGNRKVLIFTAFADTSEYLYEHVAPAVAAYADAAAGTIDHSGGHTATVSGTFPARSTIVDDGGRPRRYDFQSILTLFSPRAKEKSLIMPDESAEIDVLIGTDCISEGQNLQDCDCVINYDIHWNPVRIIQRFGRVDRIGSPNSCIQLVNYWPDITLDDYINLKERVENRMVIADMTATGDDNVLLDGNAENSEVAYRKEQLRRLQDEVIEMEDVKTGVSITDLGLNDFRMDLLAYVKEKGDLANVPNGMHSVVPADPSRGLHPGVIFTLRNRDPSVNVGGHNRLHPYYVVYVARDGSVVIDHTEVKRLLDLIRSACKGRSEHVEEVCKPFNDATDDGRDMKVYSDLLDIAIGSIIDRKAESDVDSLFSGGPTSALEGDIKGLDDFELIAFLVIFE</sequence>
<dbReference type="SMART" id="SM00490">
    <property type="entry name" value="HELICc"/>
    <property type="match status" value="1"/>
</dbReference>
<dbReference type="Proteomes" id="UP000319908">
    <property type="component" value="Unassembled WGS sequence"/>
</dbReference>
<feature type="coiled-coil region" evidence="2">
    <location>
        <begin position="621"/>
        <end position="655"/>
    </location>
</feature>
<reference evidence="5 6" key="1">
    <citation type="journal article" date="2020" name="Antonie Van Leeuwenhoek">
        <title>Rhodopirellula heiligendammensis sp. nov., Rhodopirellula pilleata sp. nov., and Rhodopirellula solitaria sp. nov. isolated from natural or artificial marine surfaces in Northern Germany and California, USA, and emended description of the genus Rhodopirellula.</title>
        <authorList>
            <person name="Kallscheuer N."/>
            <person name="Wiegand S."/>
            <person name="Jogler M."/>
            <person name="Boedeker C."/>
            <person name="Peeters S.H."/>
            <person name="Rast P."/>
            <person name="Heuer A."/>
            <person name="Jetten M.S.M."/>
            <person name="Rohde M."/>
            <person name="Jogler C."/>
        </authorList>
    </citation>
    <scope>NUCLEOTIDE SEQUENCE [LARGE SCALE GENOMIC DNA]</scope>
    <source>
        <strain evidence="5 6">Poly21</strain>
    </source>
</reference>
<dbReference type="CDD" id="cd18793">
    <property type="entry name" value="SF2_C_SNF"/>
    <property type="match status" value="1"/>
</dbReference>
<proteinExistence type="predicted"/>
<keyword evidence="5" id="KW-0547">Nucleotide-binding</keyword>
<dbReference type="InterPro" id="IPR027417">
    <property type="entry name" value="P-loop_NTPase"/>
</dbReference>
<dbReference type="AlphaFoldDB" id="A0A5C6B2K2"/>
<dbReference type="GO" id="GO:0005524">
    <property type="term" value="F:ATP binding"/>
    <property type="evidence" value="ECO:0007669"/>
    <property type="project" value="InterPro"/>
</dbReference>
<dbReference type="PANTHER" id="PTHR45766">
    <property type="entry name" value="DNA ANNEALING HELICASE AND ENDONUCLEASE ZRANB3 FAMILY MEMBER"/>
    <property type="match status" value="1"/>
</dbReference>
<keyword evidence="6" id="KW-1185">Reference proteome</keyword>
<keyword evidence="1" id="KW-0378">Hydrolase</keyword>
<accession>A0A5C6B2K2</accession>
<dbReference type="PANTHER" id="PTHR45766:SF6">
    <property type="entry name" value="SWI_SNF-RELATED MATRIX-ASSOCIATED ACTIN-DEPENDENT REGULATOR OF CHROMATIN SUBFAMILY A-LIKE PROTEIN 1"/>
    <property type="match status" value="1"/>
</dbReference>
<feature type="domain" description="Helicase C-terminal" evidence="4">
    <location>
        <begin position="729"/>
        <end position="930"/>
    </location>
</feature>
<evidence type="ECO:0000313" key="5">
    <source>
        <dbReference type="EMBL" id="TWU06545.1"/>
    </source>
</evidence>
<gene>
    <name evidence="5" type="ORF">Poly21_56120</name>
</gene>
<evidence type="ECO:0000313" key="6">
    <source>
        <dbReference type="Proteomes" id="UP000319908"/>
    </source>
</evidence>
<dbReference type="InterPro" id="IPR000330">
    <property type="entry name" value="SNF2_N"/>
</dbReference>
<dbReference type="Pfam" id="PF00271">
    <property type="entry name" value="Helicase_C"/>
    <property type="match status" value="1"/>
</dbReference>
<keyword evidence="2" id="KW-0175">Coiled coil</keyword>
<evidence type="ECO:0000256" key="1">
    <source>
        <dbReference type="ARBA" id="ARBA00022801"/>
    </source>
</evidence>
<dbReference type="GO" id="GO:0031297">
    <property type="term" value="P:replication fork processing"/>
    <property type="evidence" value="ECO:0007669"/>
    <property type="project" value="TreeGrafter"/>
</dbReference>
<dbReference type="InterPro" id="IPR038718">
    <property type="entry name" value="SNF2-like_sf"/>
</dbReference>
<dbReference type="GO" id="GO:0006281">
    <property type="term" value="P:DNA repair"/>
    <property type="evidence" value="ECO:0007669"/>
    <property type="project" value="TreeGrafter"/>
</dbReference>
<dbReference type="InterPro" id="IPR049730">
    <property type="entry name" value="SNF2/RAD54-like_C"/>
</dbReference>